<gene>
    <name evidence="1" type="ORF">PLEPLA_LOCUS3563</name>
</gene>
<organism evidence="1 2">
    <name type="scientific">Pleuronectes platessa</name>
    <name type="common">European plaice</name>
    <dbReference type="NCBI Taxonomy" id="8262"/>
    <lineage>
        <taxon>Eukaryota</taxon>
        <taxon>Metazoa</taxon>
        <taxon>Chordata</taxon>
        <taxon>Craniata</taxon>
        <taxon>Vertebrata</taxon>
        <taxon>Euteleostomi</taxon>
        <taxon>Actinopterygii</taxon>
        <taxon>Neopterygii</taxon>
        <taxon>Teleostei</taxon>
        <taxon>Neoteleostei</taxon>
        <taxon>Acanthomorphata</taxon>
        <taxon>Carangaria</taxon>
        <taxon>Pleuronectiformes</taxon>
        <taxon>Pleuronectoidei</taxon>
        <taxon>Pleuronectidae</taxon>
        <taxon>Pleuronectes</taxon>
    </lineage>
</organism>
<protein>
    <recommendedName>
        <fullName evidence="3">Prolactin-releasing peptide</fullName>
    </recommendedName>
</protein>
<keyword evidence="2" id="KW-1185">Reference proteome</keyword>
<dbReference type="Pfam" id="PF15172">
    <property type="entry name" value="Prolactin_RP"/>
    <property type="match status" value="1"/>
</dbReference>
<reference evidence="1" key="1">
    <citation type="submission" date="2020-03" db="EMBL/GenBank/DDBJ databases">
        <authorList>
            <person name="Weist P."/>
        </authorList>
    </citation>
    <scope>NUCLEOTIDE SEQUENCE</scope>
</reference>
<accession>A0A9N7Y2Q9</accession>
<dbReference type="Proteomes" id="UP001153269">
    <property type="component" value="Unassembled WGS sequence"/>
</dbReference>
<dbReference type="GO" id="GO:0043434">
    <property type="term" value="P:response to peptide hormone"/>
    <property type="evidence" value="ECO:0007669"/>
    <property type="project" value="TreeGrafter"/>
</dbReference>
<dbReference type="PANTHER" id="PTHR17206">
    <property type="entry name" value="PROLACTIN-RELEASING PEPTIDE"/>
    <property type="match status" value="1"/>
</dbReference>
<dbReference type="InterPro" id="IPR026194">
    <property type="entry name" value="PrRP"/>
</dbReference>
<dbReference type="GO" id="GO:0005184">
    <property type="term" value="F:neuropeptide hormone activity"/>
    <property type="evidence" value="ECO:0007669"/>
    <property type="project" value="TreeGrafter"/>
</dbReference>
<dbReference type="GO" id="GO:0007186">
    <property type="term" value="P:G protein-coupled receptor signaling pathway"/>
    <property type="evidence" value="ECO:0007669"/>
    <property type="project" value="TreeGrafter"/>
</dbReference>
<comment type="caution">
    <text evidence="1">The sequence shown here is derived from an EMBL/GenBank/DDBJ whole genome shotgun (WGS) entry which is preliminary data.</text>
</comment>
<proteinExistence type="predicted"/>
<dbReference type="GO" id="GO:0031861">
    <property type="term" value="F:prolactin-releasing peptide receptor binding"/>
    <property type="evidence" value="ECO:0007669"/>
    <property type="project" value="TreeGrafter"/>
</dbReference>
<dbReference type="PANTHER" id="PTHR17206:SF1">
    <property type="entry name" value="PROLACTIN-RELEASING PEPTIDE"/>
    <property type="match status" value="1"/>
</dbReference>
<dbReference type="AlphaFoldDB" id="A0A9N7Y2Q9"/>
<sequence>MSTSVQWNKDHEGPEAIRRCHSKITSDRSQIHNIVLPVQGFNWEPLHRFLLGDQEEDIPEGISHSVMGLRAVLCVVLLLLSPALSESNGDSSIVIRNPDIDASWYTGRGIRPVGRFGRRATRRNEHRVTARVYKLKTDRDGRIWIHQ</sequence>
<evidence type="ECO:0008006" key="3">
    <source>
        <dbReference type="Google" id="ProtNLM"/>
    </source>
</evidence>
<evidence type="ECO:0000313" key="2">
    <source>
        <dbReference type="Proteomes" id="UP001153269"/>
    </source>
</evidence>
<name>A0A9N7Y2Q9_PLEPL</name>
<dbReference type="EMBL" id="CADEAL010000177">
    <property type="protein sequence ID" value="CAB1415845.1"/>
    <property type="molecule type" value="Genomic_DNA"/>
</dbReference>
<dbReference type="GO" id="GO:0007631">
    <property type="term" value="P:feeding behavior"/>
    <property type="evidence" value="ECO:0007669"/>
    <property type="project" value="TreeGrafter"/>
</dbReference>
<evidence type="ECO:0000313" key="1">
    <source>
        <dbReference type="EMBL" id="CAB1415845.1"/>
    </source>
</evidence>